<feature type="domain" description="PucR C-terminal helix-turn-helix" evidence="1">
    <location>
        <begin position="270"/>
        <end position="325"/>
    </location>
</feature>
<dbReference type="Pfam" id="PF13556">
    <property type="entry name" value="HTH_30"/>
    <property type="match status" value="1"/>
</dbReference>
<reference evidence="2 3" key="1">
    <citation type="submission" date="2021-03" db="EMBL/GenBank/DDBJ databases">
        <title>Sequencing the genomes of 1000 actinobacteria strains.</title>
        <authorList>
            <person name="Klenk H.-P."/>
        </authorList>
    </citation>
    <scope>NUCLEOTIDE SEQUENCE [LARGE SCALE GENOMIC DNA]</scope>
    <source>
        <strain evidence="2 3">DSM 15797</strain>
    </source>
</reference>
<dbReference type="EMBL" id="JAGIOF010000004">
    <property type="protein sequence ID" value="MBP2388665.1"/>
    <property type="molecule type" value="Genomic_DNA"/>
</dbReference>
<dbReference type="InterPro" id="IPR042070">
    <property type="entry name" value="PucR_C-HTH_sf"/>
</dbReference>
<name>A0ABS4XJL8_9MICC</name>
<protein>
    <recommendedName>
        <fullName evidence="1">PucR C-terminal helix-turn-helix domain-containing protein</fullName>
    </recommendedName>
</protein>
<accession>A0ABS4XJL8</accession>
<dbReference type="Gene3D" id="1.10.10.2840">
    <property type="entry name" value="PucR C-terminal helix-turn-helix domain"/>
    <property type="match status" value="1"/>
</dbReference>
<evidence type="ECO:0000259" key="1">
    <source>
        <dbReference type="Pfam" id="PF13556"/>
    </source>
</evidence>
<organism evidence="2 3">
    <name type="scientific">Paeniglutamicibacter kerguelensis</name>
    <dbReference type="NCBI Taxonomy" id="254788"/>
    <lineage>
        <taxon>Bacteria</taxon>
        <taxon>Bacillati</taxon>
        <taxon>Actinomycetota</taxon>
        <taxon>Actinomycetes</taxon>
        <taxon>Micrococcales</taxon>
        <taxon>Micrococcaceae</taxon>
        <taxon>Paeniglutamicibacter</taxon>
    </lineage>
</organism>
<dbReference type="RefSeq" id="WP_210002438.1">
    <property type="nucleotide sequence ID" value="NZ_BAAAJY010000004.1"/>
</dbReference>
<dbReference type="Proteomes" id="UP001296993">
    <property type="component" value="Unassembled WGS sequence"/>
</dbReference>
<comment type="caution">
    <text evidence="2">The sequence shown here is derived from an EMBL/GenBank/DDBJ whole genome shotgun (WGS) entry which is preliminary data.</text>
</comment>
<gene>
    <name evidence="2" type="ORF">JOF47_004238</name>
</gene>
<evidence type="ECO:0000313" key="3">
    <source>
        <dbReference type="Proteomes" id="UP001296993"/>
    </source>
</evidence>
<keyword evidence="3" id="KW-1185">Reference proteome</keyword>
<evidence type="ECO:0000313" key="2">
    <source>
        <dbReference type="EMBL" id="MBP2388665.1"/>
    </source>
</evidence>
<dbReference type="InterPro" id="IPR025736">
    <property type="entry name" value="PucR_C-HTH_dom"/>
</dbReference>
<sequence>MKELSGRLSALDPEASESLKVITYFDKLIDGRVGAEGMLRGAAVLCGAPIGHRRAGQESGRRFAADGTELHAGPPDGWPSAPAGEGSVVWLERGDAAHANDALVLERVAIALSILSRRLDTLAPTRRAVEVLLAGDAADDERAEAAARLSFGAHARTHAMAIPASTTLYRALPHAMVGTRFGIVRAVLAPDDGAPASRAGIGIAARSAGDLRESWRSALIALRLADDERPVMRAADLGALLSLAETEDQRATAHPDAQAIEDLATGPWTVRMLRALVDGASQRALAAEAGVHHSTMCARLLKLPGSLGYDPSTSAGRTRLDVALMLHRLAHVRFDDER</sequence>
<proteinExistence type="predicted"/>